<dbReference type="InterPro" id="IPR022409">
    <property type="entry name" value="PKD/Chitinase_dom"/>
</dbReference>
<dbReference type="EMBL" id="BKCF01000002">
    <property type="protein sequence ID" value="GEQ86173.1"/>
    <property type="molecule type" value="Genomic_DNA"/>
</dbReference>
<dbReference type="InterPro" id="IPR013783">
    <property type="entry name" value="Ig-like_fold"/>
</dbReference>
<sequence length="340" mass="38455">MSTNKNLTNHLDRSVLLLFLGFFLISAGTVTYKYVNRASCNEVLFSMDAKEYRVGDMVKLKDNSPNASQWEWNFGDSSEVSTVKSPLHIFDKEGEYKIKLKINNLCERVETIVIKEKLKLLDSTKLPIFEIPSEIRVGKTLRVKDETENSTTWEWRFGENSSIDANTKNAKYVYEEPGIKTISLVVNGDLDYVTKKRIEVLPIPGQKTGIADIAEIERNRPSRIKDAPSTAPIKDAPINAIKDAPTTSEKPSAAPYISEKEFSRKVLLVSTEDLTAKSFSDFFCGDVNKPIVVNGDNTTFLVFCQDIEGKKIKLKKLQIFRKKGSNCIDNLAVEYKKSWF</sequence>
<evidence type="ECO:0000313" key="3">
    <source>
        <dbReference type="Proteomes" id="UP000326994"/>
    </source>
</evidence>
<comment type="caution">
    <text evidence="2">The sequence shown here is derived from an EMBL/GenBank/DDBJ whole genome shotgun (WGS) entry which is preliminary data.</text>
</comment>
<dbReference type="CDD" id="cd00146">
    <property type="entry name" value="PKD"/>
    <property type="match status" value="2"/>
</dbReference>
<evidence type="ECO:0000313" key="2">
    <source>
        <dbReference type="EMBL" id="GEQ86173.1"/>
    </source>
</evidence>
<dbReference type="OrthoDB" id="1491323at2"/>
<reference evidence="2 3" key="1">
    <citation type="submission" date="2019-08" db="EMBL/GenBank/DDBJ databases">
        <title>Ulvibacter marinistellae sp. nov., isolated from a starfish, Patiria pectinifera.</title>
        <authorList>
            <person name="Kawano K."/>
            <person name="Ushijima N."/>
            <person name="Kihara M."/>
            <person name="Itoh H."/>
        </authorList>
    </citation>
    <scope>NUCLEOTIDE SEQUENCE [LARGE SCALE GENOMIC DNA]</scope>
    <source>
        <strain evidence="2 3">KK4</strain>
    </source>
</reference>
<dbReference type="InterPro" id="IPR035986">
    <property type="entry name" value="PKD_dom_sf"/>
</dbReference>
<organism evidence="2 3">
    <name type="scientific">Patiriisocius marinistellae</name>
    <dbReference type="NCBI Taxonomy" id="2494560"/>
    <lineage>
        <taxon>Bacteria</taxon>
        <taxon>Pseudomonadati</taxon>
        <taxon>Bacteroidota</taxon>
        <taxon>Flavobacteriia</taxon>
        <taxon>Flavobacteriales</taxon>
        <taxon>Flavobacteriaceae</taxon>
        <taxon>Patiriisocius</taxon>
    </lineage>
</organism>
<dbReference type="SMART" id="SM00089">
    <property type="entry name" value="PKD"/>
    <property type="match status" value="2"/>
</dbReference>
<name>A0A5J4FW67_9FLAO</name>
<feature type="domain" description="PKD" evidence="1">
    <location>
        <begin position="145"/>
        <end position="187"/>
    </location>
</feature>
<dbReference type="SUPFAM" id="SSF49299">
    <property type="entry name" value="PKD domain"/>
    <property type="match status" value="2"/>
</dbReference>
<accession>A0A5J4FW67</accession>
<dbReference type="InterPro" id="IPR000601">
    <property type="entry name" value="PKD_dom"/>
</dbReference>
<gene>
    <name evidence="2" type="ORF">ULMS_16810</name>
</gene>
<proteinExistence type="predicted"/>
<dbReference type="RefSeq" id="WP_151894099.1">
    <property type="nucleotide sequence ID" value="NZ_BKCF01000002.1"/>
</dbReference>
<protein>
    <recommendedName>
        <fullName evidence="1">PKD domain-containing protein</fullName>
    </recommendedName>
</protein>
<dbReference type="Gene3D" id="2.60.40.10">
    <property type="entry name" value="Immunoglobulins"/>
    <property type="match status" value="2"/>
</dbReference>
<dbReference type="Proteomes" id="UP000326994">
    <property type="component" value="Unassembled WGS sequence"/>
</dbReference>
<evidence type="ECO:0000259" key="1">
    <source>
        <dbReference type="PROSITE" id="PS50093"/>
    </source>
</evidence>
<keyword evidence="3" id="KW-1185">Reference proteome</keyword>
<dbReference type="PROSITE" id="PS50093">
    <property type="entry name" value="PKD"/>
    <property type="match status" value="2"/>
</dbReference>
<dbReference type="AlphaFoldDB" id="A0A5J4FW67"/>
<feature type="domain" description="PKD" evidence="1">
    <location>
        <begin position="64"/>
        <end position="104"/>
    </location>
</feature>
<dbReference type="Pfam" id="PF18911">
    <property type="entry name" value="PKD_4"/>
    <property type="match status" value="2"/>
</dbReference>